<keyword evidence="1" id="KW-0472">Membrane</keyword>
<evidence type="ECO:0000313" key="3">
    <source>
        <dbReference type="Proteomes" id="UP000238196"/>
    </source>
</evidence>
<feature type="transmembrane region" description="Helical" evidence="1">
    <location>
        <begin position="48"/>
        <end position="66"/>
    </location>
</feature>
<reference evidence="2 3" key="1">
    <citation type="submission" date="2018-02" db="EMBL/GenBank/DDBJ databases">
        <title>novel marine gammaproteobacteria from coastal saline agro ecosystem.</title>
        <authorList>
            <person name="Krishnan R."/>
            <person name="Ramesh Kumar N."/>
        </authorList>
    </citation>
    <scope>NUCLEOTIDE SEQUENCE [LARGE SCALE GENOMIC DNA]</scope>
    <source>
        <strain evidence="2 3">228</strain>
    </source>
</reference>
<evidence type="ECO:0000313" key="2">
    <source>
        <dbReference type="EMBL" id="PPC77570.1"/>
    </source>
</evidence>
<dbReference type="EMBL" id="PRLP01000029">
    <property type="protein sequence ID" value="PPC77570.1"/>
    <property type="molecule type" value="Genomic_DNA"/>
</dbReference>
<name>A0A2S5KS61_9PROT</name>
<protein>
    <submittedName>
        <fullName evidence="2">Uncharacterized protein</fullName>
    </submittedName>
</protein>
<dbReference type="AlphaFoldDB" id="A0A2S5KS61"/>
<sequence length="84" mass="9319">MKRMDSSFETQSVPAGNLSRRQDIEAFIVTAIMVHFIPSLCLSRPTKLTVIGIMNLALQAIFYVMAQAGFSHQSPLLLAIPLRD</sequence>
<comment type="caution">
    <text evidence="2">The sequence shown here is derived from an EMBL/GenBank/DDBJ whole genome shotgun (WGS) entry which is preliminary data.</text>
</comment>
<feature type="transmembrane region" description="Helical" evidence="1">
    <location>
        <begin position="24"/>
        <end position="41"/>
    </location>
</feature>
<gene>
    <name evidence="2" type="ORF">C4K68_09420</name>
</gene>
<accession>A0A2S5KS61</accession>
<proteinExistence type="predicted"/>
<keyword evidence="1" id="KW-1133">Transmembrane helix</keyword>
<organism evidence="2 3">
    <name type="scientific">Proteobacteria bacterium 228</name>
    <dbReference type="NCBI Taxonomy" id="2083153"/>
    <lineage>
        <taxon>Bacteria</taxon>
        <taxon>Pseudomonadati</taxon>
        <taxon>Pseudomonadota</taxon>
    </lineage>
</organism>
<keyword evidence="1" id="KW-0812">Transmembrane</keyword>
<dbReference type="Proteomes" id="UP000238196">
    <property type="component" value="Unassembled WGS sequence"/>
</dbReference>
<evidence type="ECO:0000256" key="1">
    <source>
        <dbReference type="SAM" id="Phobius"/>
    </source>
</evidence>